<accession>A0A381VPX4</accession>
<dbReference type="AlphaFoldDB" id="A0A381VPX4"/>
<gene>
    <name evidence="2" type="ORF">METZ01_LOCUS95203</name>
</gene>
<sequence length="223" mass="24006">MNYIKKGLLLIFIFSLLIGGDRIAVATKVIGSVEYVRGKDFAKSVKKGHIIESGDKITTAKGGFVALLFIDDKSALKVKENSEVIISGNKNNRAIAKRIGLKGGTIRAQVGKKQNRDFIVQTTVSVASVKGTDFWVVSDNNNGDSVIGIEGVIQLTNKISGDKIDIPSGITGLATKDGQLQSFNTDPKTIPKDPSGDNIGNQKLKIEFKDANGKIKTLVIEYK</sequence>
<name>A0A381VPX4_9ZZZZ</name>
<feature type="domain" description="FecR protein" evidence="1">
    <location>
        <begin position="55"/>
        <end position="141"/>
    </location>
</feature>
<dbReference type="PANTHER" id="PTHR38731">
    <property type="entry name" value="LIPL45-RELATED LIPOPROTEIN-RELATED"/>
    <property type="match status" value="1"/>
</dbReference>
<evidence type="ECO:0000259" key="1">
    <source>
        <dbReference type="Pfam" id="PF04773"/>
    </source>
</evidence>
<organism evidence="2">
    <name type="scientific">marine metagenome</name>
    <dbReference type="NCBI Taxonomy" id="408172"/>
    <lineage>
        <taxon>unclassified sequences</taxon>
        <taxon>metagenomes</taxon>
        <taxon>ecological metagenomes</taxon>
    </lineage>
</organism>
<dbReference type="InterPro" id="IPR006860">
    <property type="entry name" value="FecR"/>
</dbReference>
<dbReference type="Gene3D" id="2.60.120.1440">
    <property type="match status" value="1"/>
</dbReference>
<proteinExistence type="predicted"/>
<protein>
    <recommendedName>
        <fullName evidence="1">FecR protein domain-containing protein</fullName>
    </recommendedName>
</protein>
<dbReference type="EMBL" id="UINC01009442">
    <property type="protein sequence ID" value="SVA42349.1"/>
    <property type="molecule type" value="Genomic_DNA"/>
</dbReference>
<dbReference type="Pfam" id="PF04773">
    <property type="entry name" value="FecR"/>
    <property type="match status" value="1"/>
</dbReference>
<dbReference type="PANTHER" id="PTHR38731:SF1">
    <property type="entry name" value="FECR PROTEIN DOMAIN-CONTAINING PROTEIN"/>
    <property type="match status" value="1"/>
</dbReference>
<evidence type="ECO:0000313" key="2">
    <source>
        <dbReference type="EMBL" id="SVA42349.1"/>
    </source>
</evidence>
<reference evidence="2" key="1">
    <citation type="submission" date="2018-05" db="EMBL/GenBank/DDBJ databases">
        <authorList>
            <person name="Lanie J.A."/>
            <person name="Ng W.-L."/>
            <person name="Kazmierczak K.M."/>
            <person name="Andrzejewski T.M."/>
            <person name="Davidsen T.M."/>
            <person name="Wayne K.J."/>
            <person name="Tettelin H."/>
            <person name="Glass J.I."/>
            <person name="Rusch D."/>
            <person name="Podicherti R."/>
            <person name="Tsui H.-C.T."/>
            <person name="Winkler M.E."/>
        </authorList>
    </citation>
    <scope>NUCLEOTIDE SEQUENCE</scope>
</reference>